<dbReference type="AlphaFoldDB" id="A0A4Q0YYX7"/>
<proteinExistence type="predicted"/>
<dbReference type="EMBL" id="PEIB01000003">
    <property type="protein sequence ID" value="RXJ74311.1"/>
    <property type="molecule type" value="Genomic_DNA"/>
</dbReference>
<protein>
    <submittedName>
        <fullName evidence="2">Uncharacterized protein</fullName>
    </submittedName>
</protein>
<keyword evidence="1" id="KW-0175">Coiled coil</keyword>
<keyword evidence="3" id="KW-1185">Reference proteome</keyword>
<feature type="coiled-coil region" evidence="1">
    <location>
        <begin position="20"/>
        <end position="54"/>
    </location>
</feature>
<organism evidence="2 3">
    <name type="scientific">Veronia nyctiphanis</name>
    <dbReference type="NCBI Taxonomy" id="1278244"/>
    <lineage>
        <taxon>Bacteria</taxon>
        <taxon>Pseudomonadati</taxon>
        <taxon>Pseudomonadota</taxon>
        <taxon>Gammaproteobacteria</taxon>
        <taxon>Vibrionales</taxon>
        <taxon>Vibrionaceae</taxon>
        <taxon>Veronia</taxon>
    </lineage>
</organism>
<evidence type="ECO:0000313" key="3">
    <source>
        <dbReference type="Proteomes" id="UP000290287"/>
    </source>
</evidence>
<gene>
    <name evidence="2" type="ORF">CS022_04475</name>
</gene>
<sequence>MVLASGFISTPSIADNSDEIFSLRQELQLLRSDILRLESKVHELEKQMKNRDKAGHKNSNKWGCYLDDLSAGGVYGTGRTEMEAKGKTLATCKEKGGTCFEMNLKCSADQ</sequence>
<reference evidence="2 3" key="1">
    <citation type="submission" date="2017-10" db="EMBL/GenBank/DDBJ databases">
        <title>Nyctiphanis sp. nov., isolated from the stomach of the euphausiid Nyctiphanes simplex (Hansen, 1911) in the Gulf of California.</title>
        <authorList>
            <person name="Gomez-Gil B."/>
            <person name="Aguilar-Mendez M."/>
            <person name="Lopez-Cortes A."/>
            <person name="Gomez-Gutierrez J."/>
            <person name="Roque A."/>
            <person name="Lang E."/>
            <person name="Gonzalez-Castillo A."/>
        </authorList>
    </citation>
    <scope>NUCLEOTIDE SEQUENCE [LARGE SCALE GENOMIC DNA]</scope>
    <source>
        <strain evidence="2 3">CAIM 600</strain>
    </source>
</reference>
<accession>A0A4Q0YYX7</accession>
<comment type="caution">
    <text evidence="2">The sequence shown here is derived from an EMBL/GenBank/DDBJ whole genome shotgun (WGS) entry which is preliminary data.</text>
</comment>
<evidence type="ECO:0000256" key="1">
    <source>
        <dbReference type="SAM" id="Coils"/>
    </source>
</evidence>
<evidence type="ECO:0000313" key="2">
    <source>
        <dbReference type="EMBL" id="RXJ74311.1"/>
    </source>
</evidence>
<name>A0A4Q0YYX7_9GAMM</name>
<dbReference type="Proteomes" id="UP000290287">
    <property type="component" value="Unassembled WGS sequence"/>
</dbReference>